<proteinExistence type="predicted"/>
<dbReference type="AlphaFoldDB" id="A0A558J8G0"/>
<evidence type="ECO:0000313" key="1">
    <source>
        <dbReference type="EMBL" id="TVU89916.1"/>
    </source>
</evidence>
<accession>A0A558J8G0</accession>
<dbReference type="EMBL" id="VNFE01000003">
    <property type="protein sequence ID" value="TVU89916.1"/>
    <property type="molecule type" value="Genomic_DNA"/>
</dbReference>
<organism evidence="1 2">
    <name type="scientific">Vreelandella titanicae</name>
    <dbReference type="NCBI Taxonomy" id="664683"/>
    <lineage>
        <taxon>Bacteria</taxon>
        <taxon>Pseudomonadati</taxon>
        <taxon>Pseudomonadota</taxon>
        <taxon>Gammaproteobacteria</taxon>
        <taxon>Oceanospirillales</taxon>
        <taxon>Halomonadaceae</taxon>
        <taxon>Vreelandella</taxon>
    </lineage>
</organism>
<dbReference type="RefSeq" id="WP_144811166.1">
    <property type="nucleotide sequence ID" value="NZ_VNFE01000003.1"/>
</dbReference>
<gene>
    <name evidence="1" type="ORF">FQP89_11330</name>
</gene>
<evidence type="ECO:0000313" key="2">
    <source>
        <dbReference type="Proteomes" id="UP000317288"/>
    </source>
</evidence>
<name>A0A558J8G0_9GAMM</name>
<comment type="caution">
    <text evidence="1">The sequence shown here is derived from an EMBL/GenBank/DDBJ whole genome shotgun (WGS) entry which is preliminary data.</text>
</comment>
<dbReference type="Proteomes" id="UP000317288">
    <property type="component" value="Unassembled WGS sequence"/>
</dbReference>
<reference evidence="1 2" key="1">
    <citation type="submission" date="2019-07" db="EMBL/GenBank/DDBJ databases">
        <title>Diversity of Bacteria from Kongsfjorden, Arctic.</title>
        <authorList>
            <person name="Yu Y."/>
        </authorList>
    </citation>
    <scope>NUCLEOTIDE SEQUENCE [LARGE SCALE GENOMIC DNA]</scope>
    <source>
        <strain evidence="1 2">SM1922</strain>
    </source>
</reference>
<protein>
    <submittedName>
        <fullName evidence="1">Uncharacterized protein</fullName>
    </submittedName>
</protein>
<sequence length="109" mass="12536">MADSQNTMHALTNSSLSWLCRSHAVEQHAILSEIKTLVIIANYACDFLTEGLQALPEDFFTCIEEMKEVMESIDLKSLDFEKRVITLKRTKRRLEAKASLHNRNKEIPE</sequence>